<dbReference type="CDD" id="cd03801">
    <property type="entry name" value="GT4_PimA-like"/>
    <property type="match status" value="1"/>
</dbReference>
<dbReference type="AlphaFoldDB" id="A0A9X1MCR9"/>
<keyword evidence="5" id="KW-1185">Reference proteome</keyword>
<dbReference type="EMBL" id="JAJFZV010000006">
    <property type="protein sequence ID" value="MCC3297594.1"/>
    <property type="molecule type" value="Genomic_DNA"/>
</dbReference>
<evidence type="ECO:0000313" key="4">
    <source>
        <dbReference type="EMBL" id="MCC3297594.1"/>
    </source>
</evidence>
<gene>
    <name evidence="4" type="ORF">LJ757_07220</name>
</gene>
<keyword evidence="1" id="KW-0328">Glycosyltransferase</keyword>
<comment type="caution">
    <text evidence="4">The sequence shown here is derived from an EMBL/GenBank/DDBJ whole genome shotgun (WGS) entry which is preliminary data.</text>
</comment>
<evidence type="ECO:0000256" key="3">
    <source>
        <dbReference type="SAM" id="MobiDB-lite"/>
    </source>
</evidence>
<evidence type="ECO:0000313" key="5">
    <source>
        <dbReference type="Proteomes" id="UP001139158"/>
    </source>
</evidence>
<feature type="compositionally biased region" description="Polar residues" evidence="3">
    <location>
        <begin position="20"/>
        <end position="32"/>
    </location>
</feature>
<dbReference type="Proteomes" id="UP001139158">
    <property type="component" value="Unassembled WGS sequence"/>
</dbReference>
<dbReference type="PANTHER" id="PTHR12526">
    <property type="entry name" value="GLYCOSYLTRANSFERASE"/>
    <property type="match status" value="1"/>
</dbReference>
<dbReference type="PANTHER" id="PTHR12526:SF510">
    <property type="entry name" value="D-INOSITOL 3-PHOSPHATE GLYCOSYLTRANSFERASE"/>
    <property type="match status" value="1"/>
</dbReference>
<reference evidence="4" key="1">
    <citation type="submission" date="2021-10" db="EMBL/GenBank/DDBJ databases">
        <title>Novel species in genus Arthrobacter.</title>
        <authorList>
            <person name="Liu Y."/>
        </authorList>
    </citation>
    <scope>NUCLEOTIDE SEQUENCE</scope>
    <source>
        <strain evidence="4">Zg-Y453</strain>
    </source>
</reference>
<evidence type="ECO:0000256" key="1">
    <source>
        <dbReference type="ARBA" id="ARBA00022676"/>
    </source>
</evidence>
<feature type="compositionally biased region" description="Basic and acidic residues" evidence="3">
    <location>
        <begin position="1"/>
        <end position="19"/>
    </location>
</feature>
<dbReference type="SUPFAM" id="SSF53756">
    <property type="entry name" value="UDP-Glycosyltransferase/glycogen phosphorylase"/>
    <property type="match status" value="1"/>
</dbReference>
<dbReference type="GO" id="GO:0016757">
    <property type="term" value="F:glycosyltransferase activity"/>
    <property type="evidence" value="ECO:0007669"/>
    <property type="project" value="UniProtKB-KW"/>
</dbReference>
<protein>
    <submittedName>
        <fullName evidence="4">Glycosyltransferase family 4 protein</fullName>
    </submittedName>
</protein>
<name>A0A9X1MCR9_9MICC</name>
<accession>A0A9X1MCR9</accession>
<dbReference type="Pfam" id="PF13692">
    <property type="entry name" value="Glyco_trans_1_4"/>
    <property type="match status" value="1"/>
</dbReference>
<proteinExistence type="predicted"/>
<dbReference type="Gene3D" id="3.40.50.2000">
    <property type="entry name" value="Glycogen Phosphorylase B"/>
    <property type="match status" value="2"/>
</dbReference>
<keyword evidence="2" id="KW-0808">Transferase</keyword>
<organism evidence="4 5">
    <name type="scientific">Arthrobacter caoxuetaonis</name>
    <dbReference type="NCBI Taxonomy" id="2886935"/>
    <lineage>
        <taxon>Bacteria</taxon>
        <taxon>Bacillati</taxon>
        <taxon>Actinomycetota</taxon>
        <taxon>Actinomycetes</taxon>
        <taxon>Micrococcales</taxon>
        <taxon>Micrococcaceae</taxon>
        <taxon>Arthrobacter</taxon>
    </lineage>
</organism>
<sequence>MEQPLYEDRPDVNEPHESSLSKPSTKCDPNTTFEERDVQDSALGNARRSEKMDGSLKEMLAESLDGSRFAPGSLLSRPISNGNSGVKRLSDLRVLGILGTYTASAFKMTCNVHQPTPAGWERECNQFSPDILIVETDRGQDEGQRNSSSDFSATQLLSLVLWCRERRIPTVLWDNSDSNDGALNFLAAFDHVFTSDIDRISKYKRVLMHERVYLLPFFYEPGLDKASENGQGYPANNEMNDAASSFITGEADPDGVDKLHSPSHGSQSIVSRKLLELLVGNRPVTCNYSSKVRALFGDLVISSDNREEARRRVDKFLDGTNNPRSARAAYMRLRALRKVLDEYTTTVRLTYIASKALAGGPSWAERKIAVLAKVKSRGEIDTILRDYSRQTWAEKELVFLVDPETSLGGPVSGPGIRCYVVSNTRLDITTVTDAPYVSLWEASSSYGAHYLEDAARILGFAGVDGVSRLTEVSDPLGLRRAFTRVSTAPAFSTVWRTSSMPELDPGDEGTSHCSFIGGMAIMVLPAFDHAPRSRTLVDVGKWENSTNTGIPLTRLVALAEGLGADFAPEHTKFDVDADQLAQEFGGTNHPKGISIGSTGTALRVDSEQPVEKRCFLYSNVSTPLEQLLNRGLRLAEPYVYAATSDGLDLSFIVLCLDHQGERLNSQVLRTNRNELLVIPAGTRSLRFGWRIRGTGSAEVFGISLKKVDRTSEVVPLLSDKRKLVVTNHYPSYNDLYRHGFVHSRVRAYGEAGMPTAVFVLNQNLTQGTYEFEGVDVEVGGAEELASTIKENNFESILVHFLDQKMWQILERHIVEVPTIIWLHGSEVQPWYRREFNYETDEQRKVAQARSDSRIELWRQVFNYQHPNLHFVFVSAYFAHEVMEDTGVTLKSTRFSIIHNFIDTERFSYQAKDVDQRFRLLSIRPFASRKYANDLTVEAILQLRSHPLFDRSSFLIVGDGPLFDDVLRPLKDIPNVEMRRQFLTQQEIAQLHRNFGVFLSPTRMDSQGVSRDEAMSSGLVPVTNAVTAIPEFVDSSCGILAPAEDAAEMARGIASLWEDQERFEAMSAAAVARVTRQSGLGQTVQAEIELIRSVSRAL</sequence>
<feature type="region of interest" description="Disordered" evidence="3">
    <location>
        <begin position="1"/>
        <end position="55"/>
    </location>
</feature>
<dbReference type="RefSeq" id="WP_227895481.1">
    <property type="nucleotide sequence ID" value="NZ_CP099466.1"/>
</dbReference>
<evidence type="ECO:0000256" key="2">
    <source>
        <dbReference type="ARBA" id="ARBA00022679"/>
    </source>
</evidence>